<reference evidence="1" key="2">
    <citation type="submission" date="2020-09" db="EMBL/GenBank/DDBJ databases">
        <authorList>
            <person name="Sun Q."/>
            <person name="Ohkuma M."/>
        </authorList>
    </citation>
    <scope>NUCLEOTIDE SEQUENCE</scope>
    <source>
        <strain evidence="1">JCM 3172</strain>
    </source>
</reference>
<evidence type="ECO:0000313" key="2">
    <source>
        <dbReference type="Proteomes" id="UP000619486"/>
    </source>
</evidence>
<gene>
    <name evidence="1" type="ORF">GCM10014713_31480</name>
</gene>
<protein>
    <submittedName>
        <fullName evidence="1">Uncharacterized protein</fullName>
    </submittedName>
</protein>
<keyword evidence="2" id="KW-1185">Reference proteome</keyword>
<dbReference type="EMBL" id="BMQQ01000010">
    <property type="protein sequence ID" value="GGT35520.1"/>
    <property type="molecule type" value="Genomic_DNA"/>
</dbReference>
<comment type="caution">
    <text evidence="1">The sequence shown here is derived from an EMBL/GenBank/DDBJ whole genome shotgun (WGS) entry which is preliminary data.</text>
</comment>
<name>A0A918H3V1_9ACTN</name>
<proteinExistence type="predicted"/>
<dbReference type="AlphaFoldDB" id="A0A918H3V1"/>
<accession>A0A918H3V1</accession>
<organism evidence="1 2">
    <name type="scientific">Streptomyces purpureus</name>
    <dbReference type="NCBI Taxonomy" id="1951"/>
    <lineage>
        <taxon>Bacteria</taxon>
        <taxon>Bacillati</taxon>
        <taxon>Actinomycetota</taxon>
        <taxon>Actinomycetes</taxon>
        <taxon>Kitasatosporales</taxon>
        <taxon>Streptomycetaceae</taxon>
        <taxon>Streptomyces</taxon>
    </lineage>
</organism>
<reference evidence="1" key="1">
    <citation type="journal article" date="2014" name="Int. J. Syst. Evol. Microbiol.">
        <title>Complete genome sequence of Corynebacterium casei LMG S-19264T (=DSM 44701T), isolated from a smear-ripened cheese.</title>
        <authorList>
            <consortium name="US DOE Joint Genome Institute (JGI-PGF)"/>
            <person name="Walter F."/>
            <person name="Albersmeier A."/>
            <person name="Kalinowski J."/>
            <person name="Ruckert C."/>
        </authorList>
    </citation>
    <scope>NUCLEOTIDE SEQUENCE</scope>
    <source>
        <strain evidence="1">JCM 3172</strain>
    </source>
</reference>
<sequence>MAYEIEHAEVHQEPDTTYRAELGELARELIKPHTQCASFTHGDCSARPVGSVNGVPSTKPC</sequence>
<evidence type="ECO:0000313" key="1">
    <source>
        <dbReference type="EMBL" id="GGT35520.1"/>
    </source>
</evidence>
<dbReference type="Proteomes" id="UP000619486">
    <property type="component" value="Unassembled WGS sequence"/>
</dbReference>